<evidence type="ECO:0000313" key="1">
    <source>
        <dbReference type="EMBL" id="MBP2049630.1"/>
    </source>
</evidence>
<dbReference type="EMBL" id="JAGGLP010000004">
    <property type="protein sequence ID" value="MBP2049630.1"/>
    <property type="molecule type" value="Genomic_DNA"/>
</dbReference>
<dbReference type="RefSeq" id="WP_159399863.1">
    <property type="nucleotide sequence ID" value="NZ_CP016279.1"/>
</dbReference>
<accession>A0ABS4LQG0</accession>
<reference evidence="1 2" key="1">
    <citation type="submission" date="2021-03" db="EMBL/GenBank/DDBJ databases">
        <title>Genomic Encyclopedia of Type Strains, Phase IV (KMG-IV): sequencing the most valuable type-strain genomes for metagenomic binning, comparative biology and taxonomic classification.</title>
        <authorList>
            <person name="Goeker M."/>
        </authorList>
    </citation>
    <scope>NUCLEOTIDE SEQUENCE [LARGE SCALE GENOMIC DNA]</scope>
    <source>
        <strain evidence="1 2">DSM 40499</strain>
    </source>
</reference>
<name>A0ABS4LQG0_9ACTN</name>
<sequence length="104" mass="11146">MTAMAGYCKVEFEALSRLIKDLSGCAGGMQSAMKQLKDIGPKGSGSAELEEACDHFQDKWGYGIKLIAEATGGITEKVAESGRLFQHLEDKVAAQVHSVKVADR</sequence>
<evidence type="ECO:0000313" key="2">
    <source>
        <dbReference type="Proteomes" id="UP001519309"/>
    </source>
</evidence>
<keyword evidence="2" id="KW-1185">Reference proteome</keyword>
<gene>
    <name evidence="1" type="ORF">J2Z21_002561</name>
</gene>
<organism evidence="1 2">
    <name type="scientific">Streptomyces griseochromogenes</name>
    <dbReference type="NCBI Taxonomy" id="68214"/>
    <lineage>
        <taxon>Bacteria</taxon>
        <taxon>Bacillati</taxon>
        <taxon>Actinomycetota</taxon>
        <taxon>Actinomycetes</taxon>
        <taxon>Kitasatosporales</taxon>
        <taxon>Streptomycetaceae</taxon>
        <taxon>Streptomyces</taxon>
    </lineage>
</organism>
<dbReference type="Proteomes" id="UP001519309">
    <property type="component" value="Unassembled WGS sequence"/>
</dbReference>
<proteinExistence type="predicted"/>
<protein>
    <submittedName>
        <fullName evidence="1">Uncharacterized protein</fullName>
    </submittedName>
</protein>
<comment type="caution">
    <text evidence="1">The sequence shown here is derived from an EMBL/GenBank/DDBJ whole genome shotgun (WGS) entry which is preliminary data.</text>
</comment>